<dbReference type="OrthoDB" id="5429547at2"/>
<keyword evidence="3" id="KW-1185">Reference proteome</keyword>
<dbReference type="EMBL" id="SZVP01000003">
    <property type="protein sequence ID" value="TMM46349.1"/>
    <property type="molecule type" value="Genomic_DNA"/>
</dbReference>
<evidence type="ECO:0000259" key="1">
    <source>
        <dbReference type="Pfam" id="PF01368"/>
    </source>
</evidence>
<gene>
    <name evidence="2" type="ORF">FCS21_05140</name>
</gene>
<dbReference type="PANTHER" id="PTHR42146">
    <property type="entry name" value="3',5'-CYCLIC-NUCLEOTIDE PHOSPHODIESTERASE"/>
    <property type="match status" value="1"/>
</dbReference>
<feature type="domain" description="DDH" evidence="1">
    <location>
        <begin position="7"/>
        <end position="117"/>
    </location>
</feature>
<dbReference type="InterPro" id="IPR001667">
    <property type="entry name" value="DDH_dom"/>
</dbReference>
<evidence type="ECO:0000313" key="2">
    <source>
        <dbReference type="EMBL" id="TMM46349.1"/>
    </source>
</evidence>
<dbReference type="InterPro" id="IPR038763">
    <property type="entry name" value="DHH_sf"/>
</dbReference>
<sequence length="324" mass="35301">MHYDVFNGDADGIIALLQLRLAAPKESVLITGVKRDINLLKQVDVTKACAVTVLDISLEKNNEALQALLNNQVEVFYVDHHRTGDIPKSSSLTTLINTDANICTSLLVNDFLQGQYANWAIAAAFGDNMQASAKALAVKQGLTEIEQTQLNELGIYINYNGYGASIDDLHFHPAKLYQALLAYPDPFTLINEQGSLFWQLKQAYLTDMAKAQSAEVISDTNRVKTVQLADEPWARRVSGVFGNDLANQAPDRAHIVLTLNKSDNSAEASYTVSLRAPLNNKQGAGDICAQFATGGGRAAAAGVNALPVSKLTEFIKQVERYYQP</sequence>
<dbReference type="RefSeq" id="WP_138621104.1">
    <property type="nucleotide sequence ID" value="NZ_SZVP01000003.1"/>
</dbReference>
<name>A0A8H2JPL2_9GAMM</name>
<dbReference type="Pfam" id="PF01368">
    <property type="entry name" value="DHH"/>
    <property type="match status" value="1"/>
</dbReference>
<dbReference type="InterPro" id="IPR052968">
    <property type="entry name" value="Nucleotide_metab_enz"/>
</dbReference>
<dbReference type="AlphaFoldDB" id="A0A8H2JPL2"/>
<comment type="caution">
    <text evidence="2">The sequence shown here is derived from an EMBL/GenBank/DDBJ whole genome shotgun (WGS) entry which is preliminary data.</text>
</comment>
<dbReference type="PANTHER" id="PTHR42146:SF1">
    <property type="entry name" value="OLIGORIBONUCLEASE NRNB"/>
    <property type="match status" value="1"/>
</dbReference>
<dbReference type="SUPFAM" id="SSF64182">
    <property type="entry name" value="DHH phosphoesterases"/>
    <property type="match status" value="1"/>
</dbReference>
<protein>
    <submittedName>
        <fullName evidence="2">DHH family phosphoesterase</fullName>
    </submittedName>
</protein>
<reference evidence="2 3" key="1">
    <citation type="submission" date="2019-05" db="EMBL/GenBank/DDBJ databases">
        <title>Colwellia ponticola sp. nov., isolated from seawater.</title>
        <authorList>
            <person name="Yoon J.-H."/>
        </authorList>
    </citation>
    <scope>NUCLEOTIDE SEQUENCE [LARGE SCALE GENOMIC DNA]</scope>
    <source>
        <strain evidence="2 3">OISW-25</strain>
    </source>
</reference>
<dbReference type="Proteomes" id="UP000307702">
    <property type="component" value="Unassembled WGS sequence"/>
</dbReference>
<accession>A0A8H2JPL2</accession>
<evidence type="ECO:0000313" key="3">
    <source>
        <dbReference type="Proteomes" id="UP000307702"/>
    </source>
</evidence>
<proteinExistence type="predicted"/>
<organism evidence="2 3">
    <name type="scientific">Colwellia ponticola</name>
    <dbReference type="NCBI Taxonomy" id="2304625"/>
    <lineage>
        <taxon>Bacteria</taxon>
        <taxon>Pseudomonadati</taxon>
        <taxon>Pseudomonadota</taxon>
        <taxon>Gammaproteobacteria</taxon>
        <taxon>Alteromonadales</taxon>
        <taxon>Colwelliaceae</taxon>
        <taxon>Colwellia</taxon>
    </lineage>
</organism>